<dbReference type="OrthoDB" id="4159781at2759"/>
<dbReference type="GeneID" id="19883108"/>
<dbReference type="PANTHER" id="PTHR37540:SF5">
    <property type="entry name" value="TRANSCRIPTION FACTOR DOMAIN-CONTAINING PROTEIN"/>
    <property type="match status" value="1"/>
</dbReference>
<gene>
    <name evidence="3" type="ORF">BBA_00096</name>
</gene>
<proteinExistence type="predicted"/>
<dbReference type="AlphaFoldDB" id="J5K8M2"/>
<reference evidence="3 4" key="1">
    <citation type="journal article" date="2012" name="Sci. Rep.">
        <title>Genomic perspectives on the evolution of fungal entomopathogenicity in Beauveria bassiana.</title>
        <authorList>
            <person name="Xiao G."/>
            <person name="Ying S.H."/>
            <person name="Zheng P."/>
            <person name="Wang Z.L."/>
            <person name="Zhang S."/>
            <person name="Xie X.Q."/>
            <person name="Shang Y."/>
            <person name="St Leger R.J."/>
            <person name="Zhao G.P."/>
            <person name="Wang C."/>
            <person name="Feng M.G."/>
        </authorList>
    </citation>
    <scope>NUCLEOTIDE SEQUENCE [LARGE SCALE GENOMIC DNA]</scope>
    <source>
        <strain evidence="3 4">ARSEF 2860</strain>
    </source>
</reference>
<organism evidence="3 4">
    <name type="scientific">Beauveria bassiana (strain ARSEF 2860)</name>
    <name type="common">White muscardine disease fungus</name>
    <name type="synonym">Tritirachium shiotae</name>
    <dbReference type="NCBI Taxonomy" id="655819"/>
    <lineage>
        <taxon>Eukaryota</taxon>
        <taxon>Fungi</taxon>
        <taxon>Dikarya</taxon>
        <taxon>Ascomycota</taxon>
        <taxon>Pezizomycotina</taxon>
        <taxon>Sordariomycetes</taxon>
        <taxon>Hypocreomycetidae</taxon>
        <taxon>Hypocreales</taxon>
        <taxon>Cordycipitaceae</taxon>
        <taxon>Beauveria</taxon>
    </lineage>
</organism>
<evidence type="ECO:0000313" key="3">
    <source>
        <dbReference type="EMBL" id="EJP70466.1"/>
    </source>
</evidence>
<keyword evidence="4" id="KW-1185">Reference proteome</keyword>
<sequence>MSASVNSQSTTDAGDFQFITESNSRELRSHAMKSHWRMRKQRASGRRSAGSGSQPHLQPLRPRVHHNHVPAIHQADRASDTKSSTLTSYDQLPSMGDLTRATSEALCSAMGTLSGGRLDPFDTLPVRLATVHHRLLYHWLSTSATTMPHHLPAPILNTARDVWLPLDLSNAASFNICMAHAAAHLARIHGRRCSTIALNFKLEAMRIISEWIQNEVKALSDDMFAAVLRLLTYERQWGTESDWQVHRHGLRQMLDARGGVEALASNGRLALVAVLTTLMVRQTWFDCSNHISGLLAPQSLYTLSLITGDESAATRLRCLWFLSLSQDMEHFVLHSMETKSNILANYPHLQDALLLLLVDIEEDDVNVKADGHHGADMSDGDFRRLACIFFIAILYRSSIMPPLEASSPIQGSYITCPSALFALNAHLSEYCDTWRWDVEGLYITLFTGFSSAGDGIPDRDYVLGMISILRSLTCAARHGIESCLLHQATSATTNSAFLDQCNPRNLAIGEVFTVSLSTVGFMHFGERISCGIRERSA</sequence>
<protein>
    <recommendedName>
        <fullName evidence="5">Tachykinin family protein</fullName>
    </recommendedName>
</protein>
<name>J5K8M2_BEAB2</name>
<dbReference type="Proteomes" id="UP000002762">
    <property type="component" value="Unassembled WGS sequence"/>
</dbReference>
<dbReference type="RefSeq" id="XP_008593415.1">
    <property type="nucleotide sequence ID" value="XM_008595193.1"/>
</dbReference>
<dbReference type="Pfam" id="PF11951">
    <property type="entry name" value="Fungal_trans_2"/>
    <property type="match status" value="1"/>
</dbReference>
<evidence type="ECO:0000256" key="2">
    <source>
        <dbReference type="SAM" id="MobiDB-lite"/>
    </source>
</evidence>
<dbReference type="EMBL" id="JH725150">
    <property type="protein sequence ID" value="EJP70466.1"/>
    <property type="molecule type" value="Genomic_DNA"/>
</dbReference>
<evidence type="ECO:0008006" key="5">
    <source>
        <dbReference type="Google" id="ProtNLM"/>
    </source>
</evidence>
<evidence type="ECO:0000313" key="4">
    <source>
        <dbReference type="Proteomes" id="UP000002762"/>
    </source>
</evidence>
<accession>J5K8M2</accession>
<feature type="compositionally biased region" description="Basic residues" evidence="2">
    <location>
        <begin position="30"/>
        <end position="45"/>
    </location>
</feature>
<keyword evidence="1" id="KW-0539">Nucleus</keyword>
<evidence type="ECO:0000256" key="1">
    <source>
        <dbReference type="ARBA" id="ARBA00023242"/>
    </source>
</evidence>
<dbReference type="InParanoid" id="J5K8M2"/>
<dbReference type="STRING" id="655819.J5K8M2"/>
<dbReference type="HOGENOM" id="CLU_528965_0_0_1"/>
<dbReference type="PANTHER" id="PTHR37540">
    <property type="entry name" value="TRANSCRIPTION FACTOR (ACR-2), PUTATIVE-RELATED-RELATED"/>
    <property type="match status" value="1"/>
</dbReference>
<dbReference type="InterPro" id="IPR021858">
    <property type="entry name" value="Fun_TF"/>
</dbReference>
<feature type="compositionally biased region" description="Polar residues" evidence="2">
    <location>
        <begin position="81"/>
        <end position="91"/>
    </location>
</feature>
<feature type="region of interest" description="Disordered" evidence="2">
    <location>
        <begin position="24"/>
        <end position="94"/>
    </location>
</feature>